<sequence>MSESPTRPGEETFTRRSFACDRRLVSNPATDLARTLSDTAGRIDARRRRGRLFCRCRLSSAASAFHRSSCALNCPNASSVVYVRGLAYASKVGRSADDRHRTTVRRSQLCCFRRRVSEISETTAAAAVAAAALGPSTAMHSNRFCPCCRS</sequence>
<dbReference type="AlphaFoldDB" id="A0A914XTX0"/>
<reference evidence="2" key="1">
    <citation type="submission" date="2022-11" db="UniProtKB">
        <authorList>
            <consortium name="WormBaseParasite"/>
        </authorList>
    </citation>
    <scope>IDENTIFICATION</scope>
</reference>
<dbReference type="WBParaSite" id="PSAMB.scaffold99size80234.g1878.t1">
    <property type="protein sequence ID" value="PSAMB.scaffold99size80234.g1878.t1"/>
    <property type="gene ID" value="PSAMB.scaffold99size80234.g1878"/>
</dbReference>
<dbReference type="Proteomes" id="UP000887566">
    <property type="component" value="Unplaced"/>
</dbReference>
<protein>
    <submittedName>
        <fullName evidence="2">Uncharacterized protein</fullName>
    </submittedName>
</protein>
<proteinExistence type="predicted"/>
<keyword evidence="1" id="KW-1185">Reference proteome</keyword>
<accession>A0A914XTX0</accession>
<name>A0A914XTX0_9BILA</name>
<evidence type="ECO:0000313" key="1">
    <source>
        <dbReference type="Proteomes" id="UP000887566"/>
    </source>
</evidence>
<evidence type="ECO:0000313" key="2">
    <source>
        <dbReference type="WBParaSite" id="PSAMB.scaffold99size80234.g1878.t1"/>
    </source>
</evidence>
<organism evidence="1 2">
    <name type="scientific">Plectus sambesii</name>
    <dbReference type="NCBI Taxonomy" id="2011161"/>
    <lineage>
        <taxon>Eukaryota</taxon>
        <taxon>Metazoa</taxon>
        <taxon>Ecdysozoa</taxon>
        <taxon>Nematoda</taxon>
        <taxon>Chromadorea</taxon>
        <taxon>Plectida</taxon>
        <taxon>Plectina</taxon>
        <taxon>Plectoidea</taxon>
        <taxon>Plectidae</taxon>
        <taxon>Plectus</taxon>
    </lineage>
</organism>